<comment type="similarity">
    <text evidence="1">Belongs to the short-chain dehydrogenases/reductases (SDR) family.</text>
</comment>
<dbReference type="Gene3D" id="3.40.50.720">
    <property type="entry name" value="NAD(P)-binding Rossmann-like Domain"/>
    <property type="match status" value="1"/>
</dbReference>
<evidence type="ECO:0000313" key="4">
    <source>
        <dbReference type="Proteomes" id="UP001147747"/>
    </source>
</evidence>
<dbReference type="GO" id="GO:0000140">
    <property type="term" value="F:acylglycerone-phosphate reductase (NADP+) activity"/>
    <property type="evidence" value="ECO:0007669"/>
    <property type="project" value="TreeGrafter"/>
</dbReference>
<dbReference type="AlphaFoldDB" id="A0A9X0B4P6"/>
<sequence length="254" mass="27824">MEKDSILITGCGDGGIGSSLAHVFQQRGYHVFATNREPNKMASLKDLPNVTLLALDVTNKSHIQDAVEAVSSQTSGKLFRLVNNAARNHFMPLLDDDIDAAEAIFETNVWGPLAVTQAFAPLFIEAQGTLATELFQRWACQTEMFHTAIIVDLKKIPSGTYGASKIAQEQIADVFRLELMPFKFKGLMVVIGAIQTNGQTYLGDWKLPANSRYKSAEEKIKTVVQATDGMPQTPREEYANQVVDHILGGPTGKV</sequence>
<evidence type="ECO:0000313" key="3">
    <source>
        <dbReference type="EMBL" id="KAJ5388069.1"/>
    </source>
</evidence>
<protein>
    <submittedName>
        <fullName evidence="3">Uncharacterized protein</fullName>
    </submittedName>
</protein>
<comment type="caution">
    <text evidence="3">The sequence shown here is derived from an EMBL/GenBank/DDBJ whole genome shotgun (WGS) entry which is preliminary data.</text>
</comment>
<dbReference type="PANTHER" id="PTHR44169:SF6">
    <property type="entry name" value="NADPH-DEPENDENT 1-ACYLDIHYDROXYACETONE PHOSPHATE REDUCTASE"/>
    <property type="match status" value="1"/>
</dbReference>
<dbReference type="GO" id="GO:0006654">
    <property type="term" value="P:phosphatidic acid biosynthetic process"/>
    <property type="evidence" value="ECO:0007669"/>
    <property type="project" value="TreeGrafter"/>
</dbReference>
<accession>A0A9X0B4P6</accession>
<dbReference type="InterPro" id="IPR036291">
    <property type="entry name" value="NAD(P)-bd_dom_sf"/>
</dbReference>
<dbReference type="OrthoDB" id="2102561at2759"/>
<dbReference type="GO" id="GO:0004806">
    <property type="term" value="F:triacylglycerol lipase activity"/>
    <property type="evidence" value="ECO:0007669"/>
    <property type="project" value="TreeGrafter"/>
</dbReference>
<evidence type="ECO:0000256" key="2">
    <source>
        <dbReference type="ARBA" id="ARBA00023002"/>
    </source>
</evidence>
<dbReference type="SUPFAM" id="SSF51735">
    <property type="entry name" value="NAD(P)-binding Rossmann-fold domains"/>
    <property type="match status" value="1"/>
</dbReference>
<dbReference type="InterPro" id="IPR002347">
    <property type="entry name" value="SDR_fam"/>
</dbReference>
<dbReference type="Proteomes" id="UP001147747">
    <property type="component" value="Unassembled WGS sequence"/>
</dbReference>
<reference evidence="3" key="2">
    <citation type="journal article" date="2023" name="IMA Fungus">
        <title>Comparative genomic study of the Penicillium genus elucidates a diverse pangenome and 15 lateral gene transfer events.</title>
        <authorList>
            <person name="Petersen C."/>
            <person name="Sorensen T."/>
            <person name="Nielsen M.R."/>
            <person name="Sondergaard T.E."/>
            <person name="Sorensen J.L."/>
            <person name="Fitzpatrick D.A."/>
            <person name="Frisvad J.C."/>
            <person name="Nielsen K.L."/>
        </authorList>
    </citation>
    <scope>NUCLEOTIDE SEQUENCE</scope>
    <source>
        <strain evidence="3">IBT 29677</strain>
    </source>
</reference>
<dbReference type="GeneID" id="81374227"/>
<organism evidence="3 4">
    <name type="scientific">Penicillium cosmopolitanum</name>
    <dbReference type="NCBI Taxonomy" id="1131564"/>
    <lineage>
        <taxon>Eukaryota</taxon>
        <taxon>Fungi</taxon>
        <taxon>Dikarya</taxon>
        <taxon>Ascomycota</taxon>
        <taxon>Pezizomycotina</taxon>
        <taxon>Eurotiomycetes</taxon>
        <taxon>Eurotiomycetidae</taxon>
        <taxon>Eurotiales</taxon>
        <taxon>Aspergillaceae</taxon>
        <taxon>Penicillium</taxon>
    </lineage>
</organism>
<dbReference type="RefSeq" id="XP_056485867.1">
    <property type="nucleotide sequence ID" value="XM_056635247.1"/>
</dbReference>
<gene>
    <name evidence="3" type="ORF">N7509_010610</name>
</gene>
<dbReference type="GO" id="GO:0019433">
    <property type="term" value="P:triglyceride catabolic process"/>
    <property type="evidence" value="ECO:0007669"/>
    <property type="project" value="TreeGrafter"/>
</dbReference>
<dbReference type="EMBL" id="JAPZBU010000009">
    <property type="protein sequence ID" value="KAJ5388069.1"/>
    <property type="molecule type" value="Genomic_DNA"/>
</dbReference>
<dbReference type="Pfam" id="PF00106">
    <property type="entry name" value="adh_short"/>
    <property type="match status" value="1"/>
</dbReference>
<evidence type="ECO:0000256" key="1">
    <source>
        <dbReference type="ARBA" id="ARBA00006484"/>
    </source>
</evidence>
<proteinExistence type="inferred from homology"/>
<name>A0A9X0B4P6_9EURO</name>
<dbReference type="PANTHER" id="PTHR44169">
    <property type="entry name" value="NADPH-DEPENDENT 1-ACYLDIHYDROXYACETONE PHOSPHATE REDUCTASE"/>
    <property type="match status" value="1"/>
</dbReference>
<keyword evidence="2" id="KW-0560">Oxidoreductase</keyword>
<dbReference type="GO" id="GO:0005811">
    <property type="term" value="C:lipid droplet"/>
    <property type="evidence" value="ECO:0007669"/>
    <property type="project" value="TreeGrafter"/>
</dbReference>
<dbReference type="GO" id="GO:0005783">
    <property type="term" value="C:endoplasmic reticulum"/>
    <property type="evidence" value="ECO:0007669"/>
    <property type="project" value="TreeGrafter"/>
</dbReference>
<keyword evidence="4" id="KW-1185">Reference proteome</keyword>
<reference evidence="3" key="1">
    <citation type="submission" date="2022-12" db="EMBL/GenBank/DDBJ databases">
        <authorList>
            <person name="Petersen C."/>
        </authorList>
    </citation>
    <scope>NUCLEOTIDE SEQUENCE</scope>
    <source>
        <strain evidence="3">IBT 29677</strain>
    </source>
</reference>